<organism evidence="1 2">
    <name type="scientific">Crenichthys baileyi</name>
    <name type="common">White River springfish</name>
    <dbReference type="NCBI Taxonomy" id="28760"/>
    <lineage>
        <taxon>Eukaryota</taxon>
        <taxon>Metazoa</taxon>
        <taxon>Chordata</taxon>
        <taxon>Craniata</taxon>
        <taxon>Vertebrata</taxon>
        <taxon>Euteleostomi</taxon>
        <taxon>Actinopterygii</taxon>
        <taxon>Neopterygii</taxon>
        <taxon>Teleostei</taxon>
        <taxon>Neoteleostei</taxon>
        <taxon>Acanthomorphata</taxon>
        <taxon>Ovalentaria</taxon>
        <taxon>Atherinomorphae</taxon>
        <taxon>Cyprinodontiformes</taxon>
        <taxon>Goodeidae</taxon>
        <taxon>Crenichthys</taxon>
    </lineage>
</organism>
<dbReference type="Proteomes" id="UP001311232">
    <property type="component" value="Unassembled WGS sequence"/>
</dbReference>
<reference evidence="1 2" key="1">
    <citation type="submission" date="2021-06" db="EMBL/GenBank/DDBJ databases">
        <authorList>
            <person name="Palmer J.M."/>
        </authorList>
    </citation>
    <scope>NUCLEOTIDE SEQUENCE [LARGE SCALE GENOMIC DNA]</scope>
    <source>
        <strain evidence="1 2">MEX-2019</strain>
        <tissue evidence="1">Muscle</tissue>
    </source>
</reference>
<keyword evidence="2" id="KW-1185">Reference proteome</keyword>
<evidence type="ECO:0000313" key="1">
    <source>
        <dbReference type="EMBL" id="KAK5603880.1"/>
    </source>
</evidence>
<protein>
    <submittedName>
        <fullName evidence="1">Uncharacterized protein</fullName>
    </submittedName>
</protein>
<dbReference type="EMBL" id="JAHHUM010002393">
    <property type="protein sequence ID" value="KAK5603880.1"/>
    <property type="molecule type" value="Genomic_DNA"/>
</dbReference>
<comment type="caution">
    <text evidence="1">The sequence shown here is derived from an EMBL/GenBank/DDBJ whole genome shotgun (WGS) entry which is preliminary data.</text>
</comment>
<accession>A0AAV9R743</accession>
<proteinExistence type="predicted"/>
<gene>
    <name evidence="1" type="ORF">CRENBAI_026464</name>
</gene>
<name>A0AAV9R743_9TELE</name>
<evidence type="ECO:0000313" key="2">
    <source>
        <dbReference type="Proteomes" id="UP001311232"/>
    </source>
</evidence>
<dbReference type="AlphaFoldDB" id="A0AAV9R743"/>
<sequence>MCSRSPDILPAILVANGRQCSTTSSNRMSFYLVIVGVNSTWSASQYFDYGKPNNTVVQRRNQFGEYHHLLQELLLDNGRFQWYFRLFRTEFEDLLSHAGGRNSLQDTNYRRCIPAA</sequence>